<dbReference type="SUPFAM" id="SSF46934">
    <property type="entry name" value="UBA-like"/>
    <property type="match status" value="2"/>
</dbReference>
<feature type="domain" description="UBA" evidence="2">
    <location>
        <begin position="186"/>
        <end position="226"/>
    </location>
</feature>
<gene>
    <name evidence="3" type="ORF">Agub_g1512</name>
</gene>
<feature type="domain" description="UBA" evidence="2">
    <location>
        <begin position="259"/>
        <end position="299"/>
    </location>
</feature>
<feature type="region of interest" description="Disordered" evidence="1">
    <location>
        <begin position="315"/>
        <end position="350"/>
    </location>
</feature>
<evidence type="ECO:0000313" key="3">
    <source>
        <dbReference type="EMBL" id="GFR40862.1"/>
    </source>
</evidence>
<dbReference type="InterPro" id="IPR039749">
    <property type="entry name" value="NUB1"/>
</dbReference>
<feature type="non-terminal residue" evidence="3">
    <location>
        <position position="1"/>
    </location>
</feature>
<dbReference type="AlphaFoldDB" id="A0AAD3DHJ9"/>
<keyword evidence="4" id="KW-1185">Reference proteome</keyword>
<organism evidence="3 4">
    <name type="scientific">Astrephomene gubernaculifera</name>
    <dbReference type="NCBI Taxonomy" id="47775"/>
    <lineage>
        <taxon>Eukaryota</taxon>
        <taxon>Viridiplantae</taxon>
        <taxon>Chlorophyta</taxon>
        <taxon>core chlorophytes</taxon>
        <taxon>Chlorophyceae</taxon>
        <taxon>CS clade</taxon>
        <taxon>Chlamydomonadales</taxon>
        <taxon>Astrephomenaceae</taxon>
        <taxon>Astrephomene</taxon>
    </lineage>
</organism>
<dbReference type="PROSITE" id="PS50030">
    <property type="entry name" value="UBA"/>
    <property type="match status" value="2"/>
</dbReference>
<evidence type="ECO:0000256" key="1">
    <source>
        <dbReference type="SAM" id="MobiDB-lite"/>
    </source>
</evidence>
<evidence type="ECO:0000259" key="2">
    <source>
        <dbReference type="PROSITE" id="PS50030"/>
    </source>
</evidence>
<dbReference type="SMART" id="SM00165">
    <property type="entry name" value="UBA"/>
    <property type="match status" value="2"/>
</dbReference>
<accession>A0AAD3DHJ9</accession>
<comment type="caution">
    <text evidence="3">The sequence shown here is derived from an EMBL/GenBank/DDBJ whole genome shotgun (WGS) entry which is preliminary data.</text>
</comment>
<feature type="compositionally biased region" description="Low complexity" evidence="1">
    <location>
        <begin position="318"/>
        <end position="329"/>
    </location>
</feature>
<sequence length="350" mass="37370">DEYALDIENQSGSRLEASAEERRQLVLGLVLHDKAKGSMRRGDYATALQELLLAEEALTSSPTSSSSAGPSTSSSGPSTLASFLASTDNLPLLRLDLVWAAWQLRDLRRLAVCRERLAAVRQGLAAAHGPGGERLRNLTGGAVAAELATYLRLDVCEGLVAYYGGEGRAAAEACFRAAQEKWRRLQVSDESLALLQSMGYGLRESRRALRLSGGDVGAAVEFIAAQQRAEEERAARRKRLHDWNHERVLYGKTPVGQQYVDPEQLDRLGSLGFPRRLAAEALRKNENRGQDALDELSKPERRRALELEVALREGVMQATSSGSAAEAGTSTGGGEGALAAGSGTAAGGSG</sequence>
<feature type="non-terminal residue" evidence="3">
    <location>
        <position position="350"/>
    </location>
</feature>
<reference evidence="3 4" key="1">
    <citation type="journal article" date="2021" name="Sci. Rep.">
        <title>Genome sequencing of the multicellular alga Astrephomene provides insights into convergent evolution of germ-soma differentiation.</title>
        <authorList>
            <person name="Yamashita S."/>
            <person name="Yamamoto K."/>
            <person name="Matsuzaki R."/>
            <person name="Suzuki S."/>
            <person name="Yamaguchi H."/>
            <person name="Hirooka S."/>
            <person name="Minakuchi Y."/>
            <person name="Miyagishima S."/>
            <person name="Kawachi M."/>
            <person name="Toyoda A."/>
            <person name="Nozaki H."/>
        </authorList>
    </citation>
    <scope>NUCLEOTIDE SEQUENCE [LARGE SCALE GENOMIC DNA]</scope>
    <source>
        <strain evidence="3 4">NIES-4017</strain>
    </source>
</reference>
<dbReference type="Pfam" id="PF00627">
    <property type="entry name" value="UBA"/>
    <property type="match status" value="1"/>
</dbReference>
<dbReference type="InterPro" id="IPR009060">
    <property type="entry name" value="UBA-like_sf"/>
</dbReference>
<evidence type="ECO:0000313" key="4">
    <source>
        <dbReference type="Proteomes" id="UP001054857"/>
    </source>
</evidence>
<feature type="region of interest" description="Disordered" evidence="1">
    <location>
        <begin position="59"/>
        <end position="78"/>
    </location>
</feature>
<protein>
    <recommendedName>
        <fullName evidence="2">UBA domain-containing protein</fullName>
    </recommendedName>
</protein>
<dbReference type="PANTHER" id="PTHR12948">
    <property type="entry name" value="NEDD8 ULTIMATE BUSTER-1 BS4 PROTEIN"/>
    <property type="match status" value="1"/>
</dbReference>
<dbReference type="InterPro" id="IPR015940">
    <property type="entry name" value="UBA"/>
</dbReference>
<dbReference type="EMBL" id="BMAR01000001">
    <property type="protein sequence ID" value="GFR40862.1"/>
    <property type="molecule type" value="Genomic_DNA"/>
</dbReference>
<dbReference type="Gene3D" id="1.10.8.10">
    <property type="entry name" value="DNA helicase RuvA subunit, C-terminal domain"/>
    <property type="match status" value="1"/>
</dbReference>
<dbReference type="PANTHER" id="PTHR12948:SF3">
    <property type="entry name" value="NEDD8 ULTIMATE BUSTER 1"/>
    <property type="match status" value="1"/>
</dbReference>
<proteinExistence type="predicted"/>
<dbReference type="GO" id="GO:2000058">
    <property type="term" value="P:regulation of ubiquitin-dependent protein catabolic process"/>
    <property type="evidence" value="ECO:0007669"/>
    <property type="project" value="TreeGrafter"/>
</dbReference>
<dbReference type="CDD" id="cd14291">
    <property type="entry name" value="UBA1_NUB1_like"/>
    <property type="match status" value="1"/>
</dbReference>
<name>A0AAD3DHJ9_9CHLO</name>
<dbReference type="Proteomes" id="UP001054857">
    <property type="component" value="Unassembled WGS sequence"/>
</dbReference>